<name>A0A2M8R151_9BRAD</name>
<sequence length="67" mass="7307">MRVESDRRRAGGALPLPLAGEGRGEGFLLREIPDEERTLSRRCAPTSPASGRGYTERAARLIRLNGS</sequence>
<keyword evidence="3" id="KW-1185">Reference proteome</keyword>
<dbReference type="EMBL" id="PGVG01000035">
    <property type="protein sequence ID" value="PJG51569.1"/>
    <property type="molecule type" value="Genomic_DNA"/>
</dbReference>
<evidence type="ECO:0000256" key="1">
    <source>
        <dbReference type="SAM" id="MobiDB-lite"/>
    </source>
</evidence>
<protein>
    <submittedName>
        <fullName evidence="2">Uncharacterized protein</fullName>
    </submittedName>
</protein>
<dbReference type="AlphaFoldDB" id="A0A2M8R151"/>
<organism evidence="2 3">
    <name type="scientific">Bradyrhizobium forestalis</name>
    <dbReference type="NCBI Taxonomy" id="1419263"/>
    <lineage>
        <taxon>Bacteria</taxon>
        <taxon>Pseudomonadati</taxon>
        <taxon>Pseudomonadota</taxon>
        <taxon>Alphaproteobacteria</taxon>
        <taxon>Hyphomicrobiales</taxon>
        <taxon>Nitrobacteraceae</taxon>
        <taxon>Bradyrhizobium</taxon>
    </lineage>
</organism>
<accession>A0A2M8R151</accession>
<comment type="caution">
    <text evidence="2">The sequence shown here is derived from an EMBL/GenBank/DDBJ whole genome shotgun (WGS) entry which is preliminary data.</text>
</comment>
<evidence type="ECO:0000313" key="2">
    <source>
        <dbReference type="EMBL" id="PJG51569.1"/>
    </source>
</evidence>
<proteinExistence type="predicted"/>
<evidence type="ECO:0000313" key="3">
    <source>
        <dbReference type="Proteomes" id="UP000231194"/>
    </source>
</evidence>
<reference evidence="2 3" key="1">
    <citation type="submission" date="2017-11" db="EMBL/GenBank/DDBJ databases">
        <title>Bradyrhizobium forestalis sp. nov., an efficient nitrogen-fixing bacterium isolated from nodules of forest legume species in the Amazon.</title>
        <authorList>
            <person name="Costa E.M."/>
            <person name="Guimaraes A."/>
            <person name="Carvalho T.S."/>
            <person name="Rodrigues T.L."/>
            <person name="Ribeiro P.R.A."/>
            <person name="Lebbe L."/>
            <person name="Willems A."/>
            <person name="Moreira F.M.S."/>
        </authorList>
    </citation>
    <scope>NUCLEOTIDE SEQUENCE [LARGE SCALE GENOMIC DNA]</scope>
    <source>
        <strain evidence="2 3">INPA54B</strain>
    </source>
</reference>
<feature type="region of interest" description="Disordered" evidence="1">
    <location>
        <begin position="38"/>
        <end position="57"/>
    </location>
</feature>
<dbReference type="Proteomes" id="UP000231194">
    <property type="component" value="Unassembled WGS sequence"/>
</dbReference>
<gene>
    <name evidence="2" type="ORF">CVM73_30625</name>
</gene>